<dbReference type="EMBL" id="JAODUP010000105">
    <property type="protein sequence ID" value="KAK2162049.1"/>
    <property type="molecule type" value="Genomic_DNA"/>
</dbReference>
<keyword evidence="3" id="KW-0862">Zinc</keyword>
<dbReference type="PANTHER" id="PTHR46786:SF1">
    <property type="entry name" value="ZINC FINGER MATRIN-TYPE PROTEIN 3"/>
    <property type="match status" value="1"/>
</dbReference>
<dbReference type="InterPro" id="IPR022755">
    <property type="entry name" value="Znf_C2H2_jaz"/>
</dbReference>
<sequence>MSYLSLYVPDSPNGVPFGPRHRGHRAPATGGHRYNSTYHPPTNGCTTGATPPDDLSLYRTPSGAYYCPSCNVTLSSDGLFVQHMESRKHKILTSPQQEQQQITILADCNTCTTTTSCDDGMVTR</sequence>
<evidence type="ECO:0000256" key="3">
    <source>
        <dbReference type="ARBA" id="ARBA00022833"/>
    </source>
</evidence>
<evidence type="ECO:0000313" key="7">
    <source>
        <dbReference type="Proteomes" id="UP001208570"/>
    </source>
</evidence>
<keyword evidence="7" id="KW-1185">Reference proteome</keyword>
<dbReference type="PROSITE" id="PS00028">
    <property type="entry name" value="ZINC_FINGER_C2H2_1"/>
    <property type="match status" value="1"/>
</dbReference>
<dbReference type="AlphaFoldDB" id="A0AAD9JZD2"/>
<dbReference type="Proteomes" id="UP001208570">
    <property type="component" value="Unassembled WGS sequence"/>
</dbReference>
<organism evidence="6 7">
    <name type="scientific">Paralvinella palmiformis</name>
    <dbReference type="NCBI Taxonomy" id="53620"/>
    <lineage>
        <taxon>Eukaryota</taxon>
        <taxon>Metazoa</taxon>
        <taxon>Spiralia</taxon>
        <taxon>Lophotrochozoa</taxon>
        <taxon>Annelida</taxon>
        <taxon>Polychaeta</taxon>
        <taxon>Sedentaria</taxon>
        <taxon>Canalipalpata</taxon>
        <taxon>Terebellida</taxon>
        <taxon>Terebelliformia</taxon>
        <taxon>Alvinellidae</taxon>
        <taxon>Paralvinella</taxon>
    </lineage>
</organism>
<dbReference type="PANTHER" id="PTHR46786">
    <property type="entry name" value="ZINC FINGER MATRIN-TYPE PROTEIN 3"/>
    <property type="match status" value="1"/>
</dbReference>
<evidence type="ECO:0000313" key="6">
    <source>
        <dbReference type="EMBL" id="KAK2162049.1"/>
    </source>
</evidence>
<dbReference type="SUPFAM" id="SSF57667">
    <property type="entry name" value="beta-beta-alpha zinc fingers"/>
    <property type="match status" value="1"/>
</dbReference>
<dbReference type="Pfam" id="PF12171">
    <property type="entry name" value="zf-C2H2_jaz"/>
    <property type="match status" value="1"/>
</dbReference>
<feature type="compositionally biased region" description="Polar residues" evidence="4">
    <location>
        <begin position="34"/>
        <end position="47"/>
    </location>
</feature>
<gene>
    <name evidence="6" type="ORF">LSH36_105g03000</name>
</gene>
<name>A0AAD9JZD2_9ANNE</name>
<evidence type="ECO:0000256" key="1">
    <source>
        <dbReference type="ARBA" id="ARBA00022723"/>
    </source>
</evidence>
<evidence type="ECO:0000259" key="5">
    <source>
        <dbReference type="PROSITE" id="PS00028"/>
    </source>
</evidence>
<evidence type="ECO:0000256" key="2">
    <source>
        <dbReference type="ARBA" id="ARBA00022771"/>
    </source>
</evidence>
<feature type="domain" description="C2H2-type" evidence="5">
    <location>
        <begin position="67"/>
        <end position="89"/>
    </location>
</feature>
<feature type="region of interest" description="Disordered" evidence="4">
    <location>
        <begin position="15"/>
        <end position="47"/>
    </location>
</feature>
<accession>A0AAD9JZD2</accession>
<evidence type="ECO:0000256" key="4">
    <source>
        <dbReference type="SAM" id="MobiDB-lite"/>
    </source>
</evidence>
<proteinExistence type="predicted"/>
<dbReference type="Gene3D" id="3.30.160.60">
    <property type="entry name" value="Classic Zinc Finger"/>
    <property type="match status" value="1"/>
</dbReference>
<dbReference type="InterPro" id="IPR036236">
    <property type="entry name" value="Znf_C2H2_sf"/>
</dbReference>
<dbReference type="InterPro" id="IPR013087">
    <property type="entry name" value="Znf_C2H2_type"/>
</dbReference>
<keyword evidence="2" id="KW-0863">Zinc-finger</keyword>
<comment type="caution">
    <text evidence="6">The sequence shown here is derived from an EMBL/GenBank/DDBJ whole genome shotgun (WGS) entry which is preliminary data.</text>
</comment>
<reference evidence="6" key="1">
    <citation type="journal article" date="2023" name="Mol. Biol. Evol.">
        <title>Third-Generation Sequencing Reveals the Adaptive Role of the Epigenome in Three Deep-Sea Polychaetes.</title>
        <authorList>
            <person name="Perez M."/>
            <person name="Aroh O."/>
            <person name="Sun Y."/>
            <person name="Lan Y."/>
            <person name="Juniper S.K."/>
            <person name="Young C.R."/>
            <person name="Angers B."/>
            <person name="Qian P.Y."/>
        </authorList>
    </citation>
    <scope>NUCLEOTIDE SEQUENCE</scope>
    <source>
        <strain evidence="6">P08H-3</strain>
    </source>
</reference>
<dbReference type="InterPro" id="IPR052644">
    <property type="entry name" value="ZMAT3"/>
</dbReference>
<dbReference type="GO" id="GO:0008270">
    <property type="term" value="F:zinc ion binding"/>
    <property type="evidence" value="ECO:0007669"/>
    <property type="project" value="UniProtKB-KW"/>
</dbReference>
<keyword evidence="1" id="KW-0479">Metal-binding</keyword>
<protein>
    <recommendedName>
        <fullName evidence="5">C2H2-type domain-containing protein</fullName>
    </recommendedName>
</protein>